<evidence type="ECO:0000256" key="1">
    <source>
        <dbReference type="NCBIfam" id="TIGR02425"/>
    </source>
</evidence>
<dbReference type="InterPro" id="IPR012788">
    <property type="entry name" value="Decarb_PcaC"/>
</dbReference>
<dbReference type="InterPro" id="IPR003779">
    <property type="entry name" value="CMD-like"/>
</dbReference>
<proteinExistence type="predicted"/>
<organism evidence="3 4">
    <name type="scientific">Vibrio japonicus</name>
    <dbReference type="NCBI Taxonomy" id="1824638"/>
    <lineage>
        <taxon>Bacteria</taxon>
        <taxon>Pseudomonadati</taxon>
        <taxon>Pseudomonadota</taxon>
        <taxon>Gammaproteobacteria</taxon>
        <taxon>Vibrionales</taxon>
        <taxon>Vibrionaceae</taxon>
        <taxon>Vibrio</taxon>
    </lineage>
</organism>
<dbReference type="RefSeq" id="WP_257083463.1">
    <property type="nucleotide sequence ID" value="NZ_CP102096.1"/>
</dbReference>
<sequence>MSDKFEQGLAIRRQVLGADYVDASINNATDFNMPMQELVTKYCWGEVWGRDTLPLKTRSIINLAMITALNRPHELKLHVRGALNNGCTKEEIREVLLQTAIYCGVPAAIDAFRTAKEVIDEYEGEAKPA</sequence>
<accession>A0ABY5LCU4</accession>
<dbReference type="EC" id="4.1.1.44" evidence="1"/>
<dbReference type="SUPFAM" id="SSF69118">
    <property type="entry name" value="AhpD-like"/>
    <property type="match status" value="1"/>
</dbReference>
<dbReference type="Pfam" id="PF02627">
    <property type="entry name" value="CMD"/>
    <property type="match status" value="1"/>
</dbReference>
<evidence type="ECO:0000313" key="3">
    <source>
        <dbReference type="EMBL" id="UUM29671.1"/>
    </source>
</evidence>
<evidence type="ECO:0000313" key="4">
    <source>
        <dbReference type="Proteomes" id="UP001058602"/>
    </source>
</evidence>
<dbReference type="InterPro" id="IPR052512">
    <property type="entry name" value="4CMD/NDH-1_regulator"/>
</dbReference>
<dbReference type="PANTHER" id="PTHR33570:SF2">
    <property type="entry name" value="CARBOXYMUCONOLACTONE DECARBOXYLASE-LIKE DOMAIN-CONTAINING PROTEIN"/>
    <property type="match status" value="1"/>
</dbReference>
<dbReference type="PANTHER" id="PTHR33570">
    <property type="entry name" value="4-CARBOXYMUCONOLACTONE DECARBOXYLASE FAMILY PROTEIN"/>
    <property type="match status" value="1"/>
</dbReference>
<dbReference type="Proteomes" id="UP001058602">
    <property type="component" value="Chromosome 1"/>
</dbReference>
<gene>
    <name evidence="3" type="primary">pcaC</name>
    <name evidence="3" type="ORF">NP165_08065</name>
</gene>
<dbReference type="EMBL" id="CP102096">
    <property type="protein sequence ID" value="UUM29671.1"/>
    <property type="molecule type" value="Genomic_DNA"/>
</dbReference>
<reference evidence="3" key="1">
    <citation type="submission" date="2022-07" db="EMBL/GenBank/DDBJ databases">
        <title>Complete genome of Vibrio japonicus strain JCM 31412T and phylogenomic assessment of the Nereis clade of the genus Vibrio.</title>
        <authorList>
            <person name="Shlafstein M.D."/>
            <person name="Emsley S.A."/>
            <person name="Ushijima B."/>
            <person name="Videau P."/>
            <person name="Saw J.H."/>
        </authorList>
    </citation>
    <scope>NUCLEOTIDE SEQUENCE</scope>
    <source>
        <strain evidence="3">JCM 31412</strain>
    </source>
</reference>
<name>A0ABY5LCU4_9VIBR</name>
<dbReference type="NCBIfam" id="TIGR02425">
    <property type="entry name" value="decarb_PcaC"/>
    <property type="match status" value="1"/>
</dbReference>
<protein>
    <recommendedName>
        <fullName evidence="1">4-carboxymuconolactone decarboxylase</fullName>
        <ecNumber evidence="1">4.1.1.44</ecNumber>
    </recommendedName>
</protein>
<keyword evidence="3" id="KW-0456">Lyase</keyword>
<dbReference type="InterPro" id="IPR029032">
    <property type="entry name" value="AhpD-like"/>
</dbReference>
<evidence type="ECO:0000259" key="2">
    <source>
        <dbReference type="Pfam" id="PF02627"/>
    </source>
</evidence>
<feature type="domain" description="Carboxymuconolactone decarboxylase-like" evidence="2">
    <location>
        <begin position="35"/>
        <end position="117"/>
    </location>
</feature>
<dbReference type="GO" id="GO:0047575">
    <property type="term" value="F:4-carboxymuconolactone decarboxylase activity"/>
    <property type="evidence" value="ECO:0007669"/>
    <property type="project" value="UniProtKB-EC"/>
</dbReference>
<dbReference type="Gene3D" id="1.20.1290.10">
    <property type="entry name" value="AhpD-like"/>
    <property type="match status" value="1"/>
</dbReference>
<keyword evidence="4" id="KW-1185">Reference proteome</keyword>